<dbReference type="Pfam" id="PF00460">
    <property type="entry name" value="Flg_bb_rod"/>
    <property type="match status" value="1"/>
</dbReference>
<comment type="subcellular location">
    <subcellularLocation>
        <location evidence="1 4">Bacterial flagellum basal body</location>
    </subcellularLocation>
</comment>
<dbReference type="RefSeq" id="WP_116682357.1">
    <property type="nucleotide sequence ID" value="NZ_QURL01000002.1"/>
</dbReference>
<evidence type="ECO:0000259" key="5">
    <source>
        <dbReference type="Pfam" id="PF00460"/>
    </source>
</evidence>
<feature type="domain" description="Flagellar basal body rod protein N-terminal" evidence="5">
    <location>
        <begin position="7"/>
        <end position="37"/>
    </location>
</feature>
<dbReference type="Proteomes" id="UP000264310">
    <property type="component" value="Unassembled WGS sequence"/>
</dbReference>
<organism evidence="8 9">
    <name type="scientific">Fulvimarina endophytica</name>
    <dbReference type="NCBI Taxonomy" id="2293836"/>
    <lineage>
        <taxon>Bacteria</taxon>
        <taxon>Pseudomonadati</taxon>
        <taxon>Pseudomonadota</taxon>
        <taxon>Alphaproteobacteria</taxon>
        <taxon>Hyphomicrobiales</taxon>
        <taxon>Aurantimonadaceae</taxon>
        <taxon>Fulvimarina</taxon>
    </lineage>
</organism>
<keyword evidence="8" id="KW-0966">Cell projection</keyword>
<dbReference type="NCBIfam" id="TIGR03506">
    <property type="entry name" value="FlgEFG_subfam"/>
    <property type="match status" value="1"/>
</dbReference>
<dbReference type="InterPro" id="IPR037925">
    <property type="entry name" value="FlgE/F/G-like"/>
</dbReference>
<dbReference type="EMBL" id="QURL01000002">
    <property type="protein sequence ID" value="RFC65461.1"/>
    <property type="molecule type" value="Genomic_DNA"/>
</dbReference>
<comment type="function">
    <text evidence="4">A flexible structure which links the flagellar filament to the drive apparatus in the basal body.</text>
</comment>
<keyword evidence="9" id="KW-1185">Reference proteome</keyword>
<dbReference type="Gene3D" id="2.60.98.20">
    <property type="entry name" value="Flagellar hook protein FlgE"/>
    <property type="match status" value="1"/>
</dbReference>
<sequence length="400" mass="41278">MSINGVFRTSVSGMNAQANKLSAVSDNIANSSTTGYKRADVEFSTLVLDSGGGGAYQSGSVLSQTRRDITQQGSMTSSTSATDLAIEGDGFFIVQSEGGQDAYTRAGAFVQKTIVDDNGAEVTYLVNAAGQRLSTKNEANQTVPITLPVNQNIAPVATENMDMKFQLPSSAVVGDKQTTSVVVYDQLGTPQTIRVTAEKTAGAAAGTPPTSGTWNFNFTNEAGASIATAGPIAFGLNGNPTAAAGAVNLALADGSPVVGTFSGLTQFNAPFSSEMSANGNPAGFYESFSVTSGGVVTGRLGTGQTKEIATLSLARFKSADQLEVQTGNLFFETRDSGAAQFGKAGDAGFGTTRSGALEESNVDIAEELTAMIVSQKNYTANSKVFQTGSEMLDLLVNLKR</sequence>
<dbReference type="GO" id="GO:0071978">
    <property type="term" value="P:bacterial-type flagellum-dependent swarming motility"/>
    <property type="evidence" value="ECO:0007669"/>
    <property type="project" value="TreeGrafter"/>
</dbReference>
<dbReference type="PANTHER" id="PTHR30435:SF1">
    <property type="entry name" value="FLAGELLAR HOOK PROTEIN FLGE"/>
    <property type="match status" value="1"/>
</dbReference>
<dbReference type="InterPro" id="IPR001444">
    <property type="entry name" value="Flag_bb_rod_N"/>
</dbReference>
<name>A0A371X8D3_9HYPH</name>
<feature type="domain" description="Flagellar basal-body/hook protein C-terminal" evidence="6">
    <location>
        <begin position="353"/>
        <end position="398"/>
    </location>
</feature>
<dbReference type="SUPFAM" id="SSF117143">
    <property type="entry name" value="Flagellar hook protein flgE"/>
    <property type="match status" value="1"/>
</dbReference>
<dbReference type="PANTHER" id="PTHR30435">
    <property type="entry name" value="FLAGELLAR PROTEIN"/>
    <property type="match status" value="1"/>
</dbReference>
<evidence type="ECO:0000259" key="7">
    <source>
        <dbReference type="Pfam" id="PF22692"/>
    </source>
</evidence>
<evidence type="ECO:0000256" key="1">
    <source>
        <dbReference type="ARBA" id="ARBA00004117"/>
    </source>
</evidence>
<dbReference type="GO" id="GO:0005829">
    <property type="term" value="C:cytosol"/>
    <property type="evidence" value="ECO:0007669"/>
    <property type="project" value="TreeGrafter"/>
</dbReference>
<evidence type="ECO:0000313" key="9">
    <source>
        <dbReference type="Proteomes" id="UP000264310"/>
    </source>
</evidence>
<keyword evidence="8" id="KW-0969">Cilium</keyword>
<dbReference type="GO" id="GO:0009424">
    <property type="term" value="C:bacterial-type flagellum hook"/>
    <property type="evidence" value="ECO:0007669"/>
    <property type="project" value="TreeGrafter"/>
</dbReference>
<reference evidence="8 9" key="1">
    <citation type="submission" date="2018-08" db="EMBL/GenBank/DDBJ databases">
        <title>Fulvimarina sp. 85, whole genome shotgun sequence.</title>
        <authorList>
            <person name="Tuo L."/>
        </authorList>
    </citation>
    <scope>NUCLEOTIDE SEQUENCE [LARGE SCALE GENOMIC DNA]</scope>
    <source>
        <strain evidence="8 9">85</strain>
    </source>
</reference>
<dbReference type="InterPro" id="IPR020013">
    <property type="entry name" value="Flagellar_FlgE/F/G"/>
</dbReference>
<evidence type="ECO:0000256" key="4">
    <source>
        <dbReference type="RuleBase" id="RU362116"/>
    </source>
</evidence>
<dbReference type="PROSITE" id="PS00588">
    <property type="entry name" value="FLAGELLA_BB_ROD"/>
    <property type="match status" value="1"/>
</dbReference>
<dbReference type="Pfam" id="PF22692">
    <property type="entry name" value="LlgE_F_G_D1"/>
    <property type="match status" value="1"/>
</dbReference>
<dbReference type="AlphaFoldDB" id="A0A371X8D3"/>
<proteinExistence type="inferred from homology"/>
<comment type="similarity">
    <text evidence="2 4">Belongs to the flagella basal body rod proteins family.</text>
</comment>
<evidence type="ECO:0000256" key="2">
    <source>
        <dbReference type="ARBA" id="ARBA00009677"/>
    </source>
</evidence>
<keyword evidence="8" id="KW-0282">Flagellum</keyword>
<dbReference type="OrthoDB" id="8372879at2"/>
<dbReference type="GO" id="GO:0009425">
    <property type="term" value="C:bacterial-type flagellum basal body"/>
    <property type="evidence" value="ECO:0007669"/>
    <property type="project" value="UniProtKB-SubCell"/>
</dbReference>
<evidence type="ECO:0000313" key="8">
    <source>
        <dbReference type="EMBL" id="RFC65461.1"/>
    </source>
</evidence>
<dbReference type="InterPro" id="IPR053967">
    <property type="entry name" value="LlgE_F_G-like_D1"/>
</dbReference>
<dbReference type="Pfam" id="PF06429">
    <property type="entry name" value="Flg_bbr_C"/>
    <property type="match status" value="1"/>
</dbReference>
<dbReference type="InterPro" id="IPR019776">
    <property type="entry name" value="Flagellar_basal_body_rod_CS"/>
</dbReference>
<dbReference type="InterPro" id="IPR037058">
    <property type="entry name" value="Falgellar_hook_FlgE_sf"/>
</dbReference>
<accession>A0A371X8D3</accession>
<evidence type="ECO:0000256" key="3">
    <source>
        <dbReference type="ARBA" id="ARBA00023143"/>
    </source>
</evidence>
<protein>
    <recommendedName>
        <fullName evidence="4">Flagellar hook protein FlgE</fullName>
    </recommendedName>
</protein>
<gene>
    <name evidence="8" type="ORF">DYI37_06505</name>
</gene>
<feature type="domain" description="Flagellar hook protein FlgE/F/G-like D1" evidence="7">
    <location>
        <begin position="85"/>
        <end position="149"/>
    </location>
</feature>
<evidence type="ECO:0000259" key="6">
    <source>
        <dbReference type="Pfam" id="PF06429"/>
    </source>
</evidence>
<comment type="caution">
    <text evidence="8">The sequence shown here is derived from an EMBL/GenBank/DDBJ whole genome shotgun (WGS) entry which is preliminary data.</text>
</comment>
<dbReference type="InterPro" id="IPR010930">
    <property type="entry name" value="Flg_bb/hook_C_dom"/>
</dbReference>
<keyword evidence="3 4" id="KW-0975">Bacterial flagellum</keyword>